<dbReference type="PANTHER" id="PTHR46066">
    <property type="entry name" value="CHITINASE DOMAIN-CONTAINING PROTEIN 1 FAMILY MEMBER"/>
    <property type="match status" value="1"/>
</dbReference>
<feature type="domain" description="LysM" evidence="1">
    <location>
        <begin position="2"/>
        <end position="46"/>
    </location>
</feature>
<dbReference type="InterPro" id="IPR036779">
    <property type="entry name" value="LysM_dom_sf"/>
</dbReference>
<feature type="domain" description="GH18" evidence="2">
    <location>
        <begin position="98"/>
        <end position="423"/>
    </location>
</feature>
<sequence>MEIYVVQEGDDIYSIATKYMISIDRLIQENGLVYPFDLIIGQALVITYPKQTYTVQQGDTLQSIADMYNVKLMQLLRNNQSLLNRKYLYVGETLVISYETLGNIATNGFAYPFISKETLIKTLPSLTYLTIFNYSTTEKGEIKTYYNNDAEIIKISKEYGAIPLMMITTLDQQGKKNEEIAFEILNNEVYQDNHINNFLSIIKIKGYQGINIVFNYLNMDNQFIYEKFINKIANKMKTEELLFFITINYQSQVNDGKIELGKIDYAKLSTYANGLIFLKFEWGFNNFPPAPVININNMKVLIDYVIQDVTPDKINISIPIIGYDWSLPYIPNESVANSLSINSVLEVANSNDTKIEFDEISQTPFFYYTSFSLGESSENIIWFVDARSMKAALKLIFDKHINGCGIWNIMIYNAQVWTVINSQFDVVKL</sequence>
<dbReference type="GO" id="GO:0070492">
    <property type="term" value="F:oligosaccharide binding"/>
    <property type="evidence" value="ECO:0007669"/>
    <property type="project" value="TreeGrafter"/>
</dbReference>
<dbReference type="GO" id="GO:0012505">
    <property type="term" value="C:endomembrane system"/>
    <property type="evidence" value="ECO:0007669"/>
    <property type="project" value="TreeGrafter"/>
</dbReference>
<dbReference type="SUPFAM" id="SSF54106">
    <property type="entry name" value="LysM domain"/>
    <property type="match status" value="2"/>
</dbReference>
<dbReference type="EMBL" id="FOJI01000006">
    <property type="protein sequence ID" value="SEW18567.1"/>
    <property type="molecule type" value="Genomic_DNA"/>
</dbReference>
<name>A0A1I0PVQ4_9FIRM</name>
<protein>
    <submittedName>
        <fullName evidence="3">Spore germination protein</fullName>
    </submittedName>
</protein>
<dbReference type="PANTHER" id="PTHR46066:SF2">
    <property type="entry name" value="CHITINASE DOMAIN-CONTAINING PROTEIN 1"/>
    <property type="match status" value="1"/>
</dbReference>
<dbReference type="PROSITE" id="PS51782">
    <property type="entry name" value="LYSM"/>
    <property type="match status" value="2"/>
</dbReference>
<feature type="domain" description="LysM" evidence="1">
    <location>
        <begin position="51"/>
        <end position="96"/>
    </location>
</feature>
<evidence type="ECO:0000313" key="3">
    <source>
        <dbReference type="EMBL" id="SEW18567.1"/>
    </source>
</evidence>
<evidence type="ECO:0000259" key="1">
    <source>
        <dbReference type="PROSITE" id="PS51782"/>
    </source>
</evidence>
<dbReference type="SUPFAM" id="SSF51445">
    <property type="entry name" value="(Trans)glycosidases"/>
    <property type="match status" value="1"/>
</dbReference>
<dbReference type="GO" id="GO:0005975">
    <property type="term" value="P:carbohydrate metabolic process"/>
    <property type="evidence" value="ECO:0007669"/>
    <property type="project" value="InterPro"/>
</dbReference>
<dbReference type="PROSITE" id="PS51910">
    <property type="entry name" value="GH18_2"/>
    <property type="match status" value="1"/>
</dbReference>
<dbReference type="Proteomes" id="UP000199701">
    <property type="component" value="Unassembled WGS sequence"/>
</dbReference>
<dbReference type="Gene3D" id="3.10.350.10">
    <property type="entry name" value="LysM domain"/>
    <property type="match status" value="2"/>
</dbReference>
<dbReference type="Gene3D" id="3.10.50.10">
    <property type="match status" value="1"/>
</dbReference>
<dbReference type="OrthoDB" id="9769314at2"/>
<dbReference type="STRING" id="99656.SAMN05421659_10654"/>
<dbReference type="Pfam" id="PF01476">
    <property type="entry name" value="LysM"/>
    <property type="match status" value="2"/>
</dbReference>
<dbReference type="Gene3D" id="3.20.20.80">
    <property type="entry name" value="Glycosidases"/>
    <property type="match status" value="1"/>
</dbReference>
<dbReference type="AlphaFoldDB" id="A0A1I0PVQ4"/>
<dbReference type="Pfam" id="PF00704">
    <property type="entry name" value="Glyco_hydro_18"/>
    <property type="match status" value="1"/>
</dbReference>
<reference evidence="3 4" key="1">
    <citation type="submission" date="2016-10" db="EMBL/GenBank/DDBJ databases">
        <authorList>
            <person name="de Groot N.N."/>
        </authorList>
    </citation>
    <scope>NUCLEOTIDE SEQUENCE [LARGE SCALE GENOMIC DNA]</scope>
    <source>
        <strain evidence="3 4">DSM 9179</strain>
    </source>
</reference>
<dbReference type="RefSeq" id="WP_092453085.1">
    <property type="nucleotide sequence ID" value="NZ_FOJI01000006.1"/>
</dbReference>
<proteinExistence type="predicted"/>
<organism evidence="3 4">
    <name type="scientific">[Clostridium] fimetarium</name>
    <dbReference type="NCBI Taxonomy" id="99656"/>
    <lineage>
        <taxon>Bacteria</taxon>
        <taxon>Bacillati</taxon>
        <taxon>Bacillota</taxon>
        <taxon>Clostridia</taxon>
        <taxon>Lachnospirales</taxon>
        <taxon>Lachnospiraceae</taxon>
    </lineage>
</organism>
<dbReference type="InterPro" id="IPR001223">
    <property type="entry name" value="Glyco_hydro18_cat"/>
</dbReference>
<keyword evidence="4" id="KW-1185">Reference proteome</keyword>
<dbReference type="InterPro" id="IPR029070">
    <property type="entry name" value="Chitinase_insertion_sf"/>
</dbReference>
<dbReference type="CDD" id="cd00118">
    <property type="entry name" value="LysM"/>
    <property type="match status" value="2"/>
</dbReference>
<dbReference type="SMART" id="SM00257">
    <property type="entry name" value="LysM"/>
    <property type="match status" value="2"/>
</dbReference>
<accession>A0A1I0PVQ4</accession>
<evidence type="ECO:0000313" key="4">
    <source>
        <dbReference type="Proteomes" id="UP000199701"/>
    </source>
</evidence>
<evidence type="ECO:0000259" key="2">
    <source>
        <dbReference type="PROSITE" id="PS51910"/>
    </source>
</evidence>
<dbReference type="InterPro" id="IPR017853">
    <property type="entry name" value="GH"/>
</dbReference>
<gene>
    <name evidence="3" type="ORF">SAMN05421659_10654</name>
</gene>
<dbReference type="InterPro" id="IPR018392">
    <property type="entry name" value="LysM"/>
</dbReference>